<dbReference type="PROSITE" id="PS50885">
    <property type="entry name" value="HAMP"/>
    <property type="match status" value="1"/>
</dbReference>
<dbReference type="RefSeq" id="WP_197964069.1">
    <property type="nucleotide sequence ID" value="NZ_JACCHP010000041.1"/>
</dbReference>
<dbReference type="Gene3D" id="1.10.287.950">
    <property type="entry name" value="Methyl-accepting chemotaxis protein"/>
    <property type="match status" value="1"/>
</dbReference>
<reference evidence="10 11" key="1">
    <citation type="submission" date="2020-07" db="EMBL/GenBank/DDBJ databases">
        <title>Bradyrhizobium diversity isolated from nodules of indigenous legumes of Western Australia.</title>
        <authorList>
            <person name="Klepa M.S."/>
        </authorList>
    </citation>
    <scope>NUCLEOTIDE SEQUENCE [LARGE SCALE GENOMIC DNA]</scope>
    <source>
        <strain evidence="10 11">CNPSo 4010</strain>
    </source>
</reference>
<dbReference type="SMART" id="SM00304">
    <property type="entry name" value="HAMP"/>
    <property type="match status" value="1"/>
</dbReference>
<keyword evidence="3 5" id="KW-0807">Transducer</keyword>
<evidence type="ECO:0000256" key="3">
    <source>
        <dbReference type="ARBA" id="ARBA00023224"/>
    </source>
</evidence>
<dbReference type="PANTHER" id="PTHR32089:SF112">
    <property type="entry name" value="LYSOZYME-LIKE PROTEIN-RELATED"/>
    <property type="match status" value="1"/>
</dbReference>
<evidence type="ECO:0000256" key="4">
    <source>
        <dbReference type="ARBA" id="ARBA00029447"/>
    </source>
</evidence>
<dbReference type="CDD" id="cd19411">
    <property type="entry name" value="MCP2201-like_sensor"/>
    <property type="match status" value="1"/>
</dbReference>
<evidence type="ECO:0000313" key="10">
    <source>
        <dbReference type="EMBL" id="MBH5403054.1"/>
    </source>
</evidence>
<dbReference type="Pfam" id="PF00672">
    <property type="entry name" value="HAMP"/>
    <property type="match status" value="1"/>
</dbReference>
<dbReference type="PROSITE" id="PS50111">
    <property type="entry name" value="CHEMOTAXIS_TRANSDUC_2"/>
    <property type="match status" value="1"/>
</dbReference>
<keyword evidence="6" id="KW-0472">Membrane</keyword>
<gene>
    <name evidence="10" type="ORF">HZZ13_35450</name>
</gene>
<dbReference type="InterPro" id="IPR003660">
    <property type="entry name" value="HAMP_dom"/>
</dbReference>
<evidence type="ECO:0000259" key="7">
    <source>
        <dbReference type="PROSITE" id="PS50111"/>
    </source>
</evidence>
<evidence type="ECO:0000313" key="11">
    <source>
        <dbReference type="Proteomes" id="UP000807370"/>
    </source>
</evidence>
<keyword evidence="6" id="KW-0812">Transmembrane</keyword>
<dbReference type="InterPro" id="IPR024478">
    <property type="entry name" value="HlyB_4HB_MCP"/>
</dbReference>
<dbReference type="InterPro" id="IPR000727">
    <property type="entry name" value="T_SNARE_dom"/>
</dbReference>
<feature type="domain" description="Methyl-accepting transducer" evidence="7">
    <location>
        <begin position="297"/>
        <end position="540"/>
    </location>
</feature>
<protein>
    <submittedName>
        <fullName evidence="10">Methyl-accepting chemotaxis protein</fullName>
    </submittedName>
</protein>
<dbReference type="InterPro" id="IPR004090">
    <property type="entry name" value="Chemotax_Me-accpt_rcpt"/>
</dbReference>
<organism evidence="10 11">
    <name type="scientific">Bradyrhizobium agreste</name>
    <dbReference type="NCBI Taxonomy" id="2751811"/>
    <lineage>
        <taxon>Bacteria</taxon>
        <taxon>Pseudomonadati</taxon>
        <taxon>Pseudomonadota</taxon>
        <taxon>Alphaproteobacteria</taxon>
        <taxon>Hyphomicrobiales</taxon>
        <taxon>Nitrobacteraceae</taxon>
        <taxon>Bradyrhizobium</taxon>
    </lineage>
</organism>
<dbReference type="Pfam" id="PF00015">
    <property type="entry name" value="MCPsignal"/>
    <property type="match status" value="1"/>
</dbReference>
<comment type="subcellular location">
    <subcellularLocation>
        <location evidence="1">Cell inner membrane</location>
        <topology evidence="1">Multi-pass membrane protein</topology>
    </subcellularLocation>
</comment>
<evidence type="ECO:0000256" key="1">
    <source>
        <dbReference type="ARBA" id="ARBA00004429"/>
    </source>
</evidence>
<dbReference type="InterPro" id="IPR004089">
    <property type="entry name" value="MCPsignal_dom"/>
</dbReference>
<dbReference type="SUPFAM" id="SSF58104">
    <property type="entry name" value="Methyl-accepting chemotaxis protein (MCP) signaling domain"/>
    <property type="match status" value="1"/>
</dbReference>
<proteinExistence type="inferred from homology"/>
<keyword evidence="2" id="KW-1003">Cell membrane</keyword>
<keyword evidence="2" id="KW-0997">Cell inner membrane</keyword>
<dbReference type="PRINTS" id="PR00260">
    <property type="entry name" value="CHEMTRNSDUCR"/>
</dbReference>
<feature type="domain" description="HAMP" evidence="9">
    <location>
        <begin position="211"/>
        <end position="264"/>
    </location>
</feature>
<accession>A0ABS0Q1V2</accession>
<dbReference type="InterPro" id="IPR047347">
    <property type="entry name" value="YvaQ-like_sensor"/>
</dbReference>
<evidence type="ECO:0000256" key="5">
    <source>
        <dbReference type="PROSITE-ProRule" id="PRU00284"/>
    </source>
</evidence>
<feature type="domain" description="T-SNARE coiled-coil homology" evidence="8">
    <location>
        <begin position="456"/>
        <end position="518"/>
    </location>
</feature>
<dbReference type="CDD" id="cd06225">
    <property type="entry name" value="HAMP"/>
    <property type="match status" value="1"/>
</dbReference>
<dbReference type="PROSITE" id="PS50192">
    <property type="entry name" value="T_SNARE"/>
    <property type="match status" value="1"/>
</dbReference>
<evidence type="ECO:0000259" key="8">
    <source>
        <dbReference type="PROSITE" id="PS50192"/>
    </source>
</evidence>
<comment type="caution">
    <text evidence="10">The sequence shown here is derived from an EMBL/GenBank/DDBJ whole genome shotgun (WGS) entry which is preliminary data.</text>
</comment>
<dbReference type="Pfam" id="PF12729">
    <property type="entry name" value="4HB_MCP_1"/>
    <property type="match status" value="1"/>
</dbReference>
<dbReference type="Gene3D" id="6.10.340.10">
    <property type="match status" value="1"/>
</dbReference>
<name>A0ABS0Q1V2_9BRAD</name>
<dbReference type="SUPFAM" id="SSF158472">
    <property type="entry name" value="HAMP domain-like"/>
    <property type="match status" value="1"/>
</dbReference>
<dbReference type="SMART" id="SM00283">
    <property type="entry name" value="MA"/>
    <property type="match status" value="1"/>
</dbReference>
<keyword evidence="11" id="KW-1185">Reference proteome</keyword>
<evidence type="ECO:0000259" key="9">
    <source>
        <dbReference type="PROSITE" id="PS50885"/>
    </source>
</evidence>
<sequence length="560" mass="59092">MFSHYSISSKLIAVISFLLLVLAATGFLAISNMQLIHGDAIGLQSRWLPAVRLLGQLRASTIRYGSVVRDHILETDPAKKAASEKILSDLIRDINKDGEALELLLSSPEEKKLYKDFQQLWSAYVAQIPDVLSASRANDTARAGDLIIHQMQPLRQNSGQTLLKAIDLNNKSAAAAGDDAERTYSFAFALIAGIVALALSLGTVAGVMLVRNISSGIKSIVATMRALAKGDLTATVGHHGERTEIGQMATTLQVFKEALIAKKAADELAAAEAEAKILRGQRVDRITRDFETMIGELVRSLSTASGELEVAAGALARTTEMTQQLSTRVAAASEEASVNVQTVASATEEMTTSVGEIGRQVDESTRIASEAVKQAAQTEGRMNKLSAAATRIGDVVNLITTIAGQTNLLALNATIEAARAGESGRGFAVVASEVKALAAQTAQATNEISEQISEIQTATQESASSIKHISTTIGDISEITATIALAVEEQGAATREISRNVQQAARGTTEVASSIAEVKRGATENGSASSQVLSSAQSLTQESNRLKVEVQNFLAAVRAA</sequence>
<evidence type="ECO:0000256" key="6">
    <source>
        <dbReference type="SAM" id="Phobius"/>
    </source>
</evidence>
<evidence type="ECO:0000256" key="2">
    <source>
        <dbReference type="ARBA" id="ARBA00022519"/>
    </source>
</evidence>
<feature type="transmembrane region" description="Helical" evidence="6">
    <location>
        <begin position="186"/>
        <end position="210"/>
    </location>
</feature>
<keyword evidence="6" id="KW-1133">Transmembrane helix</keyword>
<dbReference type="Proteomes" id="UP000807370">
    <property type="component" value="Unassembled WGS sequence"/>
</dbReference>
<dbReference type="EMBL" id="JACCHP010000041">
    <property type="protein sequence ID" value="MBH5403054.1"/>
    <property type="molecule type" value="Genomic_DNA"/>
</dbReference>
<comment type="similarity">
    <text evidence="4">Belongs to the methyl-accepting chemotaxis (MCP) protein family.</text>
</comment>
<dbReference type="PANTHER" id="PTHR32089">
    <property type="entry name" value="METHYL-ACCEPTING CHEMOTAXIS PROTEIN MCPB"/>
    <property type="match status" value="1"/>
</dbReference>